<accession>A0A8T0R4Q6</accession>
<name>A0A8T0R4Q6_PANVG</name>
<dbReference type="EMBL" id="CM029048">
    <property type="protein sequence ID" value="KAG2580657.1"/>
    <property type="molecule type" value="Genomic_DNA"/>
</dbReference>
<gene>
    <name evidence="2" type="ORF">PVAP13_6NG368801</name>
</gene>
<dbReference type="Pfam" id="PF07762">
    <property type="entry name" value="DUF1618"/>
    <property type="match status" value="1"/>
</dbReference>
<organism evidence="2 3">
    <name type="scientific">Panicum virgatum</name>
    <name type="common">Blackwell switchgrass</name>
    <dbReference type="NCBI Taxonomy" id="38727"/>
    <lineage>
        <taxon>Eukaryota</taxon>
        <taxon>Viridiplantae</taxon>
        <taxon>Streptophyta</taxon>
        <taxon>Embryophyta</taxon>
        <taxon>Tracheophyta</taxon>
        <taxon>Spermatophyta</taxon>
        <taxon>Magnoliopsida</taxon>
        <taxon>Liliopsida</taxon>
        <taxon>Poales</taxon>
        <taxon>Poaceae</taxon>
        <taxon>PACMAD clade</taxon>
        <taxon>Panicoideae</taxon>
        <taxon>Panicodae</taxon>
        <taxon>Paniceae</taxon>
        <taxon>Panicinae</taxon>
        <taxon>Panicum</taxon>
        <taxon>Panicum sect. Hiantes</taxon>
    </lineage>
</organism>
<feature type="non-terminal residue" evidence="2">
    <location>
        <position position="308"/>
    </location>
</feature>
<reference evidence="2" key="1">
    <citation type="submission" date="2020-05" db="EMBL/GenBank/DDBJ databases">
        <title>WGS assembly of Panicum virgatum.</title>
        <authorList>
            <person name="Lovell J.T."/>
            <person name="Jenkins J."/>
            <person name="Shu S."/>
            <person name="Juenger T.E."/>
            <person name="Schmutz J."/>
        </authorList>
    </citation>
    <scope>NUCLEOTIDE SEQUENCE</scope>
    <source>
        <strain evidence="2">AP13</strain>
    </source>
</reference>
<dbReference type="PANTHER" id="PTHR33074">
    <property type="entry name" value="EXPRESSED PROTEIN-RELATED"/>
    <property type="match status" value="1"/>
</dbReference>
<protein>
    <recommendedName>
        <fullName evidence="1">DUF1618 domain-containing protein</fullName>
    </recommendedName>
</protein>
<evidence type="ECO:0000313" key="2">
    <source>
        <dbReference type="EMBL" id="KAG2580657.1"/>
    </source>
</evidence>
<evidence type="ECO:0000259" key="1">
    <source>
        <dbReference type="Pfam" id="PF07762"/>
    </source>
</evidence>
<proteinExistence type="predicted"/>
<dbReference type="InterPro" id="IPR011676">
    <property type="entry name" value="DUF1618"/>
</dbReference>
<dbReference type="AlphaFoldDB" id="A0A8T0R4Q6"/>
<feature type="non-terminal residue" evidence="2">
    <location>
        <position position="1"/>
    </location>
</feature>
<keyword evidence="3" id="KW-1185">Reference proteome</keyword>
<evidence type="ECO:0000313" key="3">
    <source>
        <dbReference type="Proteomes" id="UP000823388"/>
    </source>
</evidence>
<sequence>ERNHQGPDQFVFRCDGGAKCFPLNATTTAASAHTCIGVPFGVCVDLAPAPAISRFYLQWPGGPKPEAGRHCQIVAAHRGRLLLRFPSLFKSKTSPQDLQCADDYFVYTYTPVVPGGKPSLARLPAWLREEDKELYLRTQQERKKHKSPKLNYVAFPPVVPTGREDMHRGVCAVDGGSTLKFIDVVASSKRLGAASDTFTISTYTLTTTEAGRIGWEKDAVAPMTAEELWGLEAPSPVPHELSECTDYIDTVTLVTIDMIARTVVSVRPYIKGEQELHGEDADLAEARSSLQQPFLLAEFSTKSLQNLP</sequence>
<dbReference type="PANTHER" id="PTHR33074:SF97">
    <property type="entry name" value="DUF1618 DOMAIN-CONTAINING PROTEIN"/>
    <property type="match status" value="1"/>
</dbReference>
<dbReference type="Proteomes" id="UP000823388">
    <property type="component" value="Chromosome 6N"/>
</dbReference>
<comment type="caution">
    <text evidence="2">The sequence shown here is derived from an EMBL/GenBank/DDBJ whole genome shotgun (WGS) entry which is preliminary data.</text>
</comment>
<feature type="domain" description="DUF1618" evidence="1">
    <location>
        <begin position="145"/>
        <end position="233"/>
    </location>
</feature>